<dbReference type="Pfam" id="PF20233">
    <property type="entry name" value="DUF6590"/>
    <property type="match status" value="1"/>
</dbReference>
<proteinExistence type="predicted"/>
<name>A0A6A6BXM1_ZASCE</name>
<dbReference type="GeneID" id="54562943"/>
<evidence type="ECO:0000313" key="4">
    <source>
        <dbReference type="Proteomes" id="UP000799537"/>
    </source>
</evidence>
<evidence type="ECO:0000313" key="3">
    <source>
        <dbReference type="EMBL" id="KAF2159584.1"/>
    </source>
</evidence>
<sequence length="306" mass="33829">MSLSLVFTADGRLQDRGRWMEGSPATPSTGYLDTQRPRPDPKPPYSCNSIKPQKHTFFRLGRVFRFPWSETAGTTAFGTFHNAHEFVRGRENGTHIYQKNRIFVVIREGQESCTVLPITTYGNQGVAKLFVDKSQHGVIYTGTEPTPITYQEALRPGSLQQHAIRVIGDQPTCTLHAMSRINYGQVHTVHHNVEVESIGMVHEASLPYLLQQFRGVWVLPFLDIVSDHRPLRPPTVATDIFHETQPPPPSANNAAHSQLGDPLPSVGIDIPTTHQPPPTTFPLPNTTGPEAIQSTAAHSQRAVGDG</sequence>
<dbReference type="Proteomes" id="UP000799537">
    <property type="component" value="Unassembled WGS sequence"/>
</dbReference>
<accession>A0A6A6BXM1</accession>
<keyword evidence="4" id="KW-1185">Reference proteome</keyword>
<dbReference type="PANTHER" id="PTHR35391:SF5">
    <property type="entry name" value="DUF6590 DOMAIN-CONTAINING PROTEIN"/>
    <property type="match status" value="1"/>
</dbReference>
<dbReference type="AlphaFoldDB" id="A0A6A6BXM1"/>
<dbReference type="OrthoDB" id="3650189at2759"/>
<feature type="domain" description="DUF6590" evidence="2">
    <location>
        <begin position="56"/>
        <end position="210"/>
    </location>
</feature>
<evidence type="ECO:0000256" key="1">
    <source>
        <dbReference type="SAM" id="MobiDB-lite"/>
    </source>
</evidence>
<feature type="region of interest" description="Disordered" evidence="1">
    <location>
        <begin position="17"/>
        <end position="46"/>
    </location>
</feature>
<gene>
    <name evidence="3" type="ORF">M409DRAFT_29903</name>
</gene>
<dbReference type="RefSeq" id="XP_033660473.1">
    <property type="nucleotide sequence ID" value="XM_033809671.1"/>
</dbReference>
<organism evidence="3 4">
    <name type="scientific">Zasmidium cellare ATCC 36951</name>
    <dbReference type="NCBI Taxonomy" id="1080233"/>
    <lineage>
        <taxon>Eukaryota</taxon>
        <taxon>Fungi</taxon>
        <taxon>Dikarya</taxon>
        <taxon>Ascomycota</taxon>
        <taxon>Pezizomycotina</taxon>
        <taxon>Dothideomycetes</taxon>
        <taxon>Dothideomycetidae</taxon>
        <taxon>Mycosphaerellales</taxon>
        <taxon>Mycosphaerellaceae</taxon>
        <taxon>Zasmidium</taxon>
    </lineage>
</organism>
<feature type="region of interest" description="Disordered" evidence="1">
    <location>
        <begin position="238"/>
        <end position="306"/>
    </location>
</feature>
<dbReference type="EMBL" id="ML993635">
    <property type="protein sequence ID" value="KAF2159584.1"/>
    <property type="molecule type" value="Genomic_DNA"/>
</dbReference>
<protein>
    <recommendedName>
        <fullName evidence="2">DUF6590 domain-containing protein</fullName>
    </recommendedName>
</protein>
<dbReference type="InterPro" id="IPR046497">
    <property type="entry name" value="DUF6590"/>
</dbReference>
<evidence type="ECO:0000259" key="2">
    <source>
        <dbReference type="Pfam" id="PF20233"/>
    </source>
</evidence>
<dbReference type="PANTHER" id="PTHR35391">
    <property type="entry name" value="C2H2-TYPE DOMAIN-CONTAINING PROTEIN-RELATED"/>
    <property type="match status" value="1"/>
</dbReference>
<reference evidence="3" key="1">
    <citation type="journal article" date="2020" name="Stud. Mycol.">
        <title>101 Dothideomycetes genomes: a test case for predicting lifestyles and emergence of pathogens.</title>
        <authorList>
            <person name="Haridas S."/>
            <person name="Albert R."/>
            <person name="Binder M."/>
            <person name="Bloem J."/>
            <person name="Labutti K."/>
            <person name="Salamov A."/>
            <person name="Andreopoulos B."/>
            <person name="Baker S."/>
            <person name="Barry K."/>
            <person name="Bills G."/>
            <person name="Bluhm B."/>
            <person name="Cannon C."/>
            <person name="Castanera R."/>
            <person name="Culley D."/>
            <person name="Daum C."/>
            <person name="Ezra D."/>
            <person name="Gonzalez J."/>
            <person name="Henrissat B."/>
            <person name="Kuo A."/>
            <person name="Liang C."/>
            <person name="Lipzen A."/>
            <person name="Lutzoni F."/>
            <person name="Magnuson J."/>
            <person name="Mondo S."/>
            <person name="Nolan M."/>
            <person name="Ohm R."/>
            <person name="Pangilinan J."/>
            <person name="Park H.-J."/>
            <person name="Ramirez L."/>
            <person name="Alfaro M."/>
            <person name="Sun H."/>
            <person name="Tritt A."/>
            <person name="Yoshinaga Y."/>
            <person name="Zwiers L.-H."/>
            <person name="Turgeon B."/>
            <person name="Goodwin S."/>
            <person name="Spatafora J."/>
            <person name="Crous P."/>
            <person name="Grigoriev I."/>
        </authorList>
    </citation>
    <scope>NUCLEOTIDE SEQUENCE</scope>
    <source>
        <strain evidence="3">ATCC 36951</strain>
    </source>
</reference>